<dbReference type="AlphaFoldDB" id="A0AAN6UGU0"/>
<name>A0AAN6UGU0_9PEZI</name>
<evidence type="ECO:0000313" key="2">
    <source>
        <dbReference type="Proteomes" id="UP001304895"/>
    </source>
</evidence>
<reference evidence="1" key="2">
    <citation type="submission" date="2023-05" db="EMBL/GenBank/DDBJ databases">
        <authorList>
            <consortium name="Lawrence Berkeley National Laboratory"/>
            <person name="Steindorff A."/>
            <person name="Hensen N."/>
            <person name="Bonometti L."/>
            <person name="Westerberg I."/>
            <person name="Brannstrom I.O."/>
            <person name="Guillou S."/>
            <person name="Cros-Aarteil S."/>
            <person name="Calhoun S."/>
            <person name="Haridas S."/>
            <person name="Kuo A."/>
            <person name="Mondo S."/>
            <person name="Pangilinan J."/>
            <person name="Riley R."/>
            <person name="Labutti K."/>
            <person name="Andreopoulos B."/>
            <person name="Lipzen A."/>
            <person name="Chen C."/>
            <person name="Yanf M."/>
            <person name="Daum C."/>
            <person name="Ng V."/>
            <person name="Clum A."/>
            <person name="Ohm R."/>
            <person name="Martin F."/>
            <person name="Silar P."/>
            <person name="Natvig D."/>
            <person name="Lalanne C."/>
            <person name="Gautier V."/>
            <person name="Ament-Velasquez S.L."/>
            <person name="Kruys A."/>
            <person name="Hutchinson M.I."/>
            <person name="Powell A.J."/>
            <person name="Barry K."/>
            <person name="Miller A.N."/>
            <person name="Grigoriev I.V."/>
            <person name="Debuchy R."/>
            <person name="Gladieux P."/>
            <person name="Thoren M.H."/>
            <person name="Johannesson H."/>
        </authorList>
    </citation>
    <scope>NUCLEOTIDE SEQUENCE</scope>
    <source>
        <strain evidence="1">CBS 123565</strain>
    </source>
</reference>
<sequence length="142" mass="14943">MQVWSPGSGLDRLEVSNDLEQPIADALFPPSARGLNNAGYLYGLGFAKQSASLRLLTSVSGTLHSSRSIPDSRVLIGFRAEIECRKTIIAAPIFAVHLPCRCSLTCRSGASFPAPVPPPVHAPAIPPPIPSQVPPAIPTARA</sequence>
<gene>
    <name evidence="1" type="ORF">BT67DRAFT_79748</name>
</gene>
<accession>A0AAN6UGU0</accession>
<dbReference type="EMBL" id="MU853417">
    <property type="protein sequence ID" value="KAK4132514.1"/>
    <property type="molecule type" value="Genomic_DNA"/>
</dbReference>
<keyword evidence="2" id="KW-1185">Reference proteome</keyword>
<organism evidence="1 2">
    <name type="scientific">Trichocladium antarcticum</name>
    <dbReference type="NCBI Taxonomy" id="1450529"/>
    <lineage>
        <taxon>Eukaryota</taxon>
        <taxon>Fungi</taxon>
        <taxon>Dikarya</taxon>
        <taxon>Ascomycota</taxon>
        <taxon>Pezizomycotina</taxon>
        <taxon>Sordariomycetes</taxon>
        <taxon>Sordariomycetidae</taxon>
        <taxon>Sordariales</taxon>
        <taxon>Chaetomiaceae</taxon>
        <taxon>Trichocladium</taxon>
    </lineage>
</organism>
<dbReference type="Proteomes" id="UP001304895">
    <property type="component" value="Unassembled WGS sequence"/>
</dbReference>
<proteinExistence type="predicted"/>
<evidence type="ECO:0000313" key="1">
    <source>
        <dbReference type="EMBL" id="KAK4132514.1"/>
    </source>
</evidence>
<comment type="caution">
    <text evidence="1">The sequence shown here is derived from an EMBL/GenBank/DDBJ whole genome shotgun (WGS) entry which is preliminary data.</text>
</comment>
<reference evidence="1" key="1">
    <citation type="journal article" date="2023" name="Mol. Phylogenet. Evol.">
        <title>Genome-scale phylogeny and comparative genomics of the fungal order Sordariales.</title>
        <authorList>
            <person name="Hensen N."/>
            <person name="Bonometti L."/>
            <person name="Westerberg I."/>
            <person name="Brannstrom I.O."/>
            <person name="Guillou S."/>
            <person name="Cros-Aarteil S."/>
            <person name="Calhoun S."/>
            <person name="Haridas S."/>
            <person name="Kuo A."/>
            <person name="Mondo S."/>
            <person name="Pangilinan J."/>
            <person name="Riley R."/>
            <person name="LaButti K."/>
            <person name="Andreopoulos B."/>
            <person name="Lipzen A."/>
            <person name="Chen C."/>
            <person name="Yan M."/>
            <person name="Daum C."/>
            <person name="Ng V."/>
            <person name="Clum A."/>
            <person name="Steindorff A."/>
            <person name="Ohm R.A."/>
            <person name="Martin F."/>
            <person name="Silar P."/>
            <person name="Natvig D.O."/>
            <person name="Lalanne C."/>
            <person name="Gautier V."/>
            <person name="Ament-Velasquez S.L."/>
            <person name="Kruys A."/>
            <person name="Hutchinson M.I."/>
            <person name="Powell A.J."/>
            <person name="Barry K."/>
            <person name="Miller A.N."/>
            <person name="Grigoriev I.V."/>
            <person name="Debuchy R."/>
            <person name="Gladieux P."/>
            <person name="Hiltunen Thoren M."/>
            <person name="Johannesson H."/>
        </authorList>
    </citation>
    <scope>NUCLEOTIDE SEQUENCE</scope>
    <source>
        <strain evidence="1">CBS 123565</strain>
    </source>
</reference>
<protein>
    <submittedName>
        <fullName evidence="1">Uncharacterized protein</fullName>
    </submittedName>
</protein>